<feature type="binding site" evidence="8">
    <location>
        <position position="112"/>
    </location>
    <ligand>
        <name>Zn(2+)</name>
        <dbReference type="ChEBI" id="CHEBI:29105"/>
        <label>2</label>
        <note>catalytic</note>
    </ligand>
</feature>
<reference evidence="12" key="1">
    <citation type="submission" date="2012-12" db="EMBL/GenBank/DDBJ databases">
        <authorList>
            <person name="Hellsten U."/>
            <person name="Grimwood J."/>
            <person name="Chapman J.A."/>
            <person name="Shapiro H."/>
            <person name="Aerts A."/>
            <person name="Otillar R.P."/>
            <person name="Terry A.Y."/>
            <person name="Boore J.L."/>
            <person name="Simakov O."/>
            <person name="Marletaz F."/>
            <person name="Cho S.-J."/>
            <person name="Edsinger-Gonzales E."/>
            <person name="Havlak P."/>
            <person name="Kuo D.-H."/>
            <person name="Larsson T."/>
            <person name="Lv J."/>
            <person name="Arendt D."/>
            <person name="Savage R."/>
            <person name="Osoegawa K."/>
            <person name="de Jong P."/>
            <person name="Lindberg D.R."/>
            <person name="Seaver E.C."/>
            <person name="Weisblat D.A."/>
            <person name="Putnam N.H."/>
            <person name="Grigoriev I.V."/>
            <person name="Rokhsar D.S."/>
        </authorList>
    </citation>
    <scope>NUCLEOTIDE SEQUENCE</scope>
</reference>
<feature type="domain" description="Peptidase metallopeptidase" evidence="9">
    <location>
        <begin position="1"/>
        <end position="139"/>
    </location>
</feature>
<keyword evidence="2" id="KW-0645">Protease</keyword>
<evidence type="ECO:0000313" key="10">
    <source>
        <dbReference type="EMBL" id="ESO06201.1"/>
    </source>
</evidence>
<dbReference type="CDD" id="cd04278">
    <property type="entry name" value="ZnMc_MMP"/>
    <property type="match status" value="1"/>
</dbReference>
<keyword evidence="12" id="KW-1185">Reference proteome</keyword>
<evidence type="ECO:0000256" key="7">
    <source>
        <dbReference type="PIRSR" id="PIRSR621190-1"/>
    </source>
</evidence>
<comment type="cofactor">
    <cofactor evidence="8">
        <name>Ca(2+)</name>
        <dbReference type="ChEBI" id="CHEBI:29108"/>
    </cofactor>
    <text evidence="8">Can bind about 5 Ca(2+) ions per subunit.</text>
</comment>
<keyword evidence="6" id="KW-0482">Metalloprotease</keyword>
<evidence type="ECO:0000256" key="4">
    <source>
        <dbReference type="ARBA" id="ARBA00022801"/>
    </source>
</evidence>
<dbReference type="PANTHER" id="PTHR10201">
    <property type="entry name" value="MATRIX METALLOPROTEINASE"/>
    <property type="match status" value="1"/>
</dbReference>
<dbReference type="RefSeq" id="XP_009015569.1">
    <property type="nucleotide sequence ID" value="XM_009017321.1"/>
</dbReference>
<dbReference type="InterPro" id="IPR001818">
    <property type="entry name" value="Pept_M10_metallopeptidase"/>
</dbReference>
<dbReference type="InParanoid" id="T1FXW0"/>
<feature type="binding site" evidence="8">
    <location>
        <position position="64"/>
    </location>
    <ligand>
        <name>Ca(2+)</name>
        <dbReference type="ChEBI" id="CHEBI:29108"/>
        <label>3</label>
    </ligand>
</feature>
<evidence type="ECO:0000256" key="1">
    <source>
        <dbReference type="ARBA" id="ARBA00010370"/>
    </source>
</evidence>
<dbReference type="OrthoDB" id="1901267at2759"/>
<dbReference type="GO" id="GO:0008270">
    <property type="term" value="F:zinc ion binding"/>
    <property type="evidence" value="ECO:0007669"/>
    <property type="project" value="InterPro"/>
</dbReference>
<dbReference type="EMBL" id="AMQM01000581">
    <property type="status" value="NOT_ANNOTATED_CDS"/>
    <property type="molecule type" value="Genomic_DNA"/>
</dbReference>
<protein>
    <recommendedName>
        <fullName evidence="9">Peptidase metallopeptidase domain-containing protein</fullName>
    </recommendedName>
</protein>
<keyword evidence="4" id="KW-0378">Hydrolase</keyword>
<dbReference type="Pfam" id="PF00413">
    <property type="entry name" value="Peptidase_M10"/>
    <property type="match status" value="1"/>
</dbReference>
<dbReference type="AlphaFoldDB" id="T1FXW0"/>
<feature type="binding site" evidence="8">
    <location>
        <position position="36"/>
    </location>
    <ligand>
        <name>Ca(2+)</name>
        <dbReference type="ChEBI" id="CHEBI:29108"/>
        <label>3</label>
    </ligand>
</feature>
<keyword evidence="5 8" id="KW-0862">Zinc</keyword>
<dbReference type="CTD" id="20213658"/>
<dbReference type="HOGENOM" id="CLU_015489_4_2_1"/>
<feature type="binding site" evidence="8">
    <location>
        <position position="64"/>
    </location>
    <ligand>
        <name>Ca(2+)</name>
        <dbReference type="ChEBI" id="CHEBI:29108"/>
        <label>1</label>
    </ligand>
</feature>
<feature type="binding site" evidence="8">
    <location>
        <position position="31"/>
    </location>
    <ligand>
        <name>Zn(2+)</name>
        <dbReference type="ChEBI" id="CHEBI:29105"/>
        <label>1</label>
    </ligand>
</feature>
<feature type="active site" evidence="7">
    <location>
        <position position="95"/>
    </location>
</feature>
<feature type="binding site" evidence="8">
    <location>
        <position position="59"/>
    </location>
    <ligand>
        <name>Zn(2+)</name>
        <dbReference type="ChEBI" id="CHEBI:29105"/>
        <label>1</label>
    </ligand>
</feature>
<dbReference type="GO" id="GO:0006508">
    <property type="term" value="P:proteolysis"/>
    <property type="evidence" value="ECO:0007669"/>
    <property type="project" value="UniProtKB-KW"/>
</dbReference>
<dbReference type="InterPro" id="IPR006026">
    <property type="entry name" value="Peptidase_Metallo"/>
</dbReference>
<feature type="binding site" evidence="8">
    <location>
        <position position="49"/>
    </location>
    <ligand>
        <name>Zn(2+)</name>
        <dbReference type="ChEBI" id="CHEBI:29105"/>
        <label>1</label>
    </ligand>
</feature>
<gene>
    <name evidence="11" type="primary">20213658</name>
    <name evidence="10" type="ORF">HELRODRAFT_64527</name>
</gene>
<dbReference type="OMA" id="RRIWHQK"/>
<comment type="cofactor">
    <cofactor evidence="8">
        <name>Zn(2+)</name>
        <dbReference type="ChEBI" id="CHEBI:29105"/>
    </cofactor>
    <text evidence="8">Binds 2 Zn(2+) ions per subunit.</text>
</comment>
<feature type="binding site" evidence="8">
    <location>
        <position position="37"/>
    </location>
    <ligand>
        <name>Ca(2+)</name>
        <dbReference type="ChEBI" id="CHEBI:29108"/>
        <label>3</label>
    </ligand>
</feature>
<dbReference type="GO" id="GO:0031012">
    <property type="term" value="C:extracellular matrix"/>
    <property type="evidence" value="ECO:0007669"/>
    <property type="project" value="InterPro"/>
</dbReference>
<dbReference type="Proteomes" id="UP000015101">
    <property type="component" value="Unassembled WGS sequence"/>
</dbReference>
<comment type="similarity">
    <text evidence="1">Belongs to the peptidase M10A family.</text>
</comment>
<dbReference type="KEGG" id="hro:HELRODRAFT_64527"/>
<feature type="binding site" evidence="8">
    <location>
        <position position="61"/>
    </location>
    <ligand>
        <name>Ca(2+)</name>
        <dbReference type="ChEBI" id="CHEBI:29108"/>
        <label>3</label>
    </ligand>
</feature>
<dbReference type="PRINTS" id="PR00138">
    <property type="entry name" value="MATRIXIN"/>
</dbReference>
<dbReference type="SMART" id="SM00235">
    <property type="entry name" value="ZnMc"/>
    <property type="match status" value="1"/>
</dbReference>
<dbReference type="InterPro" id="IPR021190">
    <property type="entry name" value="Pept_M10A"/>
</dbReference>
<organism evidence="11 12">
    <name type="scientific">Helobdella robusta</name>
    <name type="common">Californian leech</name>
    <dbReference type="NCBI Taxonomy" id="6412"/>
    <lineage>
        <taxon>Eukaryota</taxon>
        <taxon>Metazoa</taxon>
        <taxon>Spiralia</taxon>
        <taxon>Lophotrochozoa</taxon>
        <taxon>Annelida</taxon>
        <taxon>Clitellata</taxon>
        <taxon>Hirudinea</taxon>
        <taxon>Rhynchobdellida</taxon>
        <taxon>Glossiphoniidae</taxon>
        <taxon>Helobdella</taxon>
    </lineage>
</organism>
<feature type="binding site" evidence="8">
    <location>
        <position position="104"/>
    </location>
    <ligand>
        <name>Zn(2+)</name>
        <dbReference type="ChEBI" id="CHEBI:29105"/>
        <label>2</label>
        <note>catalytic</note>
    </ligand>
</feature>
<dbReference type="EnsemblMetazoa" id="HelroT64527">
    <property type="protein sequence ID" value="HelroP64527"/>
    <property type="gene ID" value="HelroG64527"/>
</dbReference>
<evidence type="ECO:0000256" key="3">
    <source>
        <dbReference type="ARBA" id="ARBA00022723"/>
    </source>
</evidence>
<feature type="binding site" evidence="8">
    <location>
        <position position="29"/>
    </location>
    <ligand>
        <name>Zn(2+)</name>
        <dbReference type="ChEBI" id="CHEBI:29105"/>
        <label>1</label>
    </ligand>
</feature>
<accession>T1FXW0</accession>
<dbReference type="PANTHER" id="PTHR10201:SF323">
    <property type="entry name" value="MATRIX METALLOPROTEINASE-21"/>
    <property type="match status" value="1"/>
</dbReference>
<reference evidence="10 12" key="2">
    <citation type="journal article" date="2013" name="Nature">
        <title>Insights into bilaterian evolution from three spiralian genomes.</title>
        <authorList>
            <person name="Simakov O."/>
            <person name="Marletaz F."/>
            <person name="Cho S.J."/>
            <person name="Edsinger-Gonzales E."/>
            <person name="Havlak P."/>
            <person name="Hellsten U."/>
            <person name="Kuo D.H."/>
            <person name="Larsson T."/>
            <person name="Lv J."/>
            <person name="Arendt D."/>
            <person name="Savage R."/>
            <person name="Osoegawa K."/>
            <person name="de Jong P."/>
            <person name="Grimwood J."/>
            <person name="Chapman J.A."/>
            <person name="Shapiro H."/>
            <person name="Aerts A."/>
            <person name="Otillar R.P."/>
            <person name="Terry A.Y."/>
            <person name="Boore J.L."/>
            <person name="Grigoriev I.V."/>
            <person name="Lindberg D.R."/>
            <person name="Seaver E.C."/>
            <person name="Weisblat D.A."/>
            <person name="Putnam N.H."/>
            <person name="Rokhsar D.S."/>
        </authorList>
    </citation>
    <scope>NUCLEOTIDE SEQUENCE</scope>
</reference>
<dbReference type="Gene3D" id="3.40.390.10">
    <property type="entry name" value="Collagenase (Catalytic Domain)"/>
    <property type="match status" value="1"/>
</dbReference>
<evidence type="ECO:0000256" key="5">
    <source>
        <dbReference type="ARBA" id="ARBA00022833"/>
    </source>
</evidence>
<evidence type="ECO:0000256" key="8">
    <source>
        <dbReference type="PIRSR" id="PIRSR621190-2"/>
    </source>
</evidence>
<feature type="binding site" evidence="8">
    <location>
        <position position="98"/>
    </location>
    <ligand>
        <name>Zn(2+)</name>
        <dbReference type="ChEBI" id="CHEBI:29105"/>
        <label>2</label>
        <note>catalytic</note>
    </ligand>
</feature>
<evidence type="ECO:0000313" key="12">
    <source>
        <dbReference type="Proteomes" id="UP000015101"/>
    </source>
</evidence>
<evidence type="ECO:0000256" key="2">
    <source>
        <dbReference type="ARBA" id="ARBA00022670"/>
    </source>
</evidence>
<reference evidence="11" key="3">
    <citation type="submission" date="2015-06" db="UniProtKB">
        <authorList>
            <consortium name="EnsemblMetazoa"/>
        </authorList>
    </citation>
    <scope>IDENTIFICATION</scope>
</reference>
<sequence length="139" mass="15705">WTDVTRLEVENTVSPNDTNIKILFASGDHGDGFPFDGRSNGNVGKTLAHSFYPQDGRIHFDEDEEWTDESYEGTTNLLLKSMSTCHNLLRVATHEIGHVLGLNHSSKENDVMYAIYSPYDPNFNLTANDILRIQQLYGQ</sequence>
<dbReference type="SUPFAM" id="SSF55486">
    <property type="entry name" value="Metalloproteases ('zincins'), catalytic domain"/>
    <property type="match status" value="1"/>
</dbReference>
<dbReference type="eggNOG" id="KOG1565">
    <property type="taxonomic scope" value="Eukaryota"/>
</dbReference>
<dbReference type="EMBL" id="KB096324">
    <property type="protein sequence ID" value="ESO06201.1"/>
    <property type="molecule type" value="Genomic_DNA"/>
</dbReference>
<feature type="binding site" evidence="8">
    <location>
        <position position="94"/>
    </location>
    <ligand>
        <name>Zn(2+)</name>
        <dbReference type="ChEBI" id="CHEBI:29105"/>
        <label>2</label>
        <note>catalytic</note>
    </ligand>
</feature>
<keyword evidence="8" id="KW-0106">Calcium</keyword>
<dbReference type="InterPro" id="IPR024079">
    <property type="entry name" value="MetalloPept_cat_dom_sf"/>
</dbReference>
<dbReference type="GeneID" id="20213658"/>
<name>T1FXW0_HELRO</name>
<evidence type="ECO:0000259" key="9">
    <source>
        <dbReference type="SMART" id="SM00235"/>
    </source>
</evidence>
<evidence type="ECO:0000256" key="6">
    <source>
        <dbReference type="ARBA" id="ARBA00023049"/>
    </source>
</evidence>
<dbReference type="GO" id="GO:0004222">
    <property type="term" value="F:metalloendopeptidase activity"/>
    <property type="evidence" value="ECO:0007669"/>
    <property type="project" value="InterPro"/>
</dbReference>
<proteinExistence type="inferred from homology"/>
<dbReference type="InterPro" id="IPR033739">
    <property type="entry name" value="M10A_MMP"/>
</dbReference>
<keyword evidence="3 8" id="KW-0479">Metal-binding</keyword>
<evidence type="ECO:0000313" key="11">
    <source>
        <dbReference type="EnsemblMetazoa" id="HelroP64527"/>
    </source>
</evidence>